<dbReference type="EMBL" id="CAVMJV010000002">
    <property type="protein sequence ID" value="CAK5012314.1"/>
    <property type="molecule type" value="Genomic_DNA"/>
</dbReference>
<comment type="caution">
    <text evidence="1">The sequence shown here is derived from an EMBL/GenBank/DDBJ whole genome shotgun (WGS) entry which is preliminary data.</text>
</comment>
<name>A0ACB0XQB5_MELEN</name>
<sequence length="249" mass="28323">MSTEKNFPVQSRAEIDIIGDNTNKAIQRTQSFTSKFIPLLTKNSTKLDAMCTELIIEPTEQINKSLDSAEIVELSESKSNESGEQQEENCGEPELSVHAQYILLEALNNLKKILGEMAQEHKHPIHHLISRCGKSIDNKFYSDLSKLLKSEKEIETDPENLSHANRLILEHLIGLGRTDVAETFIKESDSSLSMPDISNSETLREIMLAFKQFNYLPAIEWLKDCAPEKKDLLFRLQCQHIIRLLETSL</sequence>
<evidence type="ECO:0000313" key="1">
    <source>
        <dbReference type="EMBL" id="CAK5012314.1"/>
    </source>
</evidence>
<keyword evidence="2" id="KW-1185">Reference proteome</keyword>
<organism evidence="1 2">
    <name type="scientific">Meloidogyne enterolobii</name>
    <name type="common">Root-knot nematode worm</name>
    <name type="synonym">Meloidogyne mayaguensis</name>
    <dbReference type="NCBI Taxonomy" id="390850"/>
    <lineage>
        <taxon>Eukaryota</taxon>
        <taxon>Metazoa</taxon>
        <taxon>Ecdysozoa</taxon>
        <taxon>Nematoda</taxon>
        <taxon>Chromadorea</taxon>
        <taxon>Rhabditida</taxon>
        <taxon>Tylenchina</taxon>
        <taxon>Tylenchomorpha</taxon>
        <taxon>Tylenchoidea</taxon>
        <taxon>Meloidogynidae</taxon>
        <taxon>Meloidogyninae</taxon>
        <taxon>Meloidogyne</taxon>
    </lineage>
</organism>
<reference evidence="1" key="1">
    <citation type="submission" date="2023-11" db="EMBL/GenBank/DDBJ databases">
        <authorList>
            <person name="Poullet M."/>
        </authorList>
    </citation>
    <scope>NUCLEOTIDE SEQUENCE</scope>
    <source>
        <strain evidence="1">E1834</strain>
    </source>
</reference>
<evidence type="ECO:0000313" key="2">
    <source>
        <dbReference type="Proteomes" id="UP001497535"/>
    </source>
</evidence>
<accession>A0ACB0XQB5</accession>
<dbReference type="Proteomes" id="UP001497535">
    <property type="component" value="Unassembled WGS sequence"/>
</dbReference>
<gene>
    <name evidence="1" type="ORF">MENTE1834_LOCUS2086</name>
</gene>
<protein>
    <submittedName>
        <fullName evidence="1">Uncharacterized protein</fullName>
    </submittedName>
</protein>
<proteinExistence type="predicted"/>